<evidence type="ECO:0000256" key="8">
    <source>
        <dbReference type="ARBA" id="ARBA00022643"/>
    </source>
</evidence>
<dbReference type="STRING" id="597456.A0A0L7R6Y2"/>
<evidence type="ECO:0000256" key="9">
    <source>
        <dbReference type="ARBA" id="ARBA00023002"/>
    </source>
</evidence>
<dbReference type="GO" id="GO:0008615">
    <property type="term" value="P:pyridoxine biosynthetic process"/>
    <property type="evidence" value="ECO:0007669"/>
    <property type="project" value="InterPro"/>
</dbReference>
<comment type="similarity">
    <text evidence="5">Belongs to the pyridoxamine 5'-phosphate oxidase family.</text>
</comment>
<dbReference type="AlphaFoldDB" id="A0A0L7R6Y2"/>
<dbReference type="SUPFAM" id="SSF50475">
    <property type="entry name" value="FMN-binding split barrel"/>
    <property type="match status" value="1"/>
</dbReference>
<comment type="pathway">
    <text evidence="3">Cofactor metabolism; pyridoxal 5'-phosphate salvage; pyridoxal 5'-phosphate from pyridoxamine 5'-phosphate: step 1/1.</text>
</comment>
<protein>
    <recommendedName>
        <fullName evidence="6">pyridoxal 5'-phosphate synthase</fullName>
        <ecNumber evidence="6">1.4.3.5</ecNumber>
    </recommendedName>
</protein>
<keyword evidence="8" id="KW-0288">FMN</keyword>
<dbReference type="UniPathway" id="UPA01068">
    <property type="reaction ID" value="UER00304"/>
</dbReference>
<keyword evidence="7" id="KW-0285">Flavoprotein</keyword>
<dbReference type="EMBL" id="KQ414646">
    <property type="protein sequence ID" value="KOC66589.1"/>
    <property type="molecule type" value="Genomic_DNA"/>
</dbReference>
<dbReference type="PANTHER" id="PTHR10851">
    <property type="entry name" value="PYRIDOXINE-5-PHOSPHATE OXIDASE"/>
    <property type="match status" value="1"/>
</dbReference>
<evidence type="ECO:0000256" key="6">
    <source>
        <dbReference type="ARBA" id="ARBA00012801"/>
    </source>
</evidence>
<keyword evidence="9" id="KW-0560">Oxidoreductase</keyword>
<evidence type="ECO:0000313" key="13">
    <source>
        <dbReference type="Proteomes" id="UP000053825"/>
    </source>
</evidence>
<dbReference type="Pfam" id="PF10590">
    <property type="entry name" value="PNP_phzG_C"/>
    <property type="match status" value="1"/>
</dbReference>
<dbReference type="Pfam" id="PF01243">
    <property type="entry name" value="PNPOx_N"/>
    <property type="match status" value="1"/>
</dbReference>
<evidence type="ECO:0000259" key="11">
    <source>
        <dbReference type="Pfam" id="PF10590"/>
    </source>
</evidence>
<comment type="pathway">
    <text evidence="4">Cofactor metabolism; pyridoxal 5'-phosphate salvage; pyridoxal 5'-phosphate from pyridoxine 5'-phosphate: step 1/1.</text>
</comment>
<evidence type="ECO:0000256" key="5">
    <source>
        <dbReference type="ARBA" id="ARBA00007301"/>
    </source>
</evidence>
<evidence type="ECO:0000256" key="7">
    <source>
        <dbReference type="ARBA" id="ARBA00022630"/>
    </source>
</evidence>
<dbReference type="InterPro" id="IPR000659">
    <property type="entry name" value="Pyridox_Oxase"/>
</dbReference>
<dbReference type="InterPro" id="IPR019576">
    <property type="entry name" value="Pyridoxamine_oxidase_dimer_C"/>
</dbReference>
<dbReference type="EC" id="1.4.3.5" evidence="6"/>
<evidence type="ECO:0000256" key="3">
    <source>
        <dbReference type="ARBA" id="ARBA00004738"/>
    </source>
</evidence>
<dbReference type="PANTHER" id="PTHR10851:SF4">
    <property type="entry name" value="PYRIDOXAL 5'-PHOSPHATE SYNTHASE"/>
    <property type="match status" value="1"/>
</dbReference>
<organism evidence="12 13">
    <name type="scientific">Habropoda laboriosa</name>
    <dbReference type="NCBI Taxonomy" id="597456"/>
    <lineage>
        <taxon>Eukaryota</taxon>
        <taxon>Metazoa</taxon>
        <taxon>Ecdysozoa</taxon>
        <taxon>Arthropoda</taxon>
        <taxon>Hexapoda</taxon>
        <taxon>Insecta</taxon>
        <taxon>Pterygota</taxon>
        <taxon>Neoptera</taxon>
        <taxon>Endopterygota</taxon>
        <taxon>Hymenoptera</taxon>
        <taxon>Apocrita</taxon>
        <taxon>Aculeata</taxon>
        <taxon>Apoidea</taxon>
        <taxon>Anthophila</taxon>
        <taxon>Apidae</taxon>
        <taxon>Habropoda</taxon>
    </lineage>
</organism>
<feature type="domain" description="Pyridoxamine 5'-phosphate oxidase N-terminal" evidence="10">
    <location>
        <begin position="67"/>
        <end position="147"/>
    </location>
</feature>
<proteinExistence type="inferred from homology"/>
<accession>A0A0L7R6Y2</accession>
<dbReference type="Proteomes" id="UP000053825">
    <property type="component" value="Unassembled WGS sequence"/>
</dbReference>
<dbReference type="InterPro" id="IPR012349">
    <property type="entry name" value="Split_barrel_FMN-bd"/>
</dbReference>
<dbReference type="GO" id="GO:0004733">
    <property type="term" value="F:pyridoxamine phosphate oxidase activity"/>
    <property type="evidence" value="ECO:0007669"/>
    <property type="project" value="UniProtKB-EC"/>
</dbReference>
<feature type="domain" description="Pyridoxine 5'-phosphate oxidase dimerisation C-terminal" evidence="11">
    <location>
        <begin position="203"/>
        <end position="243"/>
    </location>
</feature>
<dbReference type="Gene3D" id="2.30.110.10">
    <property type="entry name" value="Electron Transport, Fmn-binding Protein, Chain A"/>
    <property type="match status" value="1"/>
</dbReference>
<evidence type="ECO:0000256" key="4">
    <source>
        <dbReference type="ARBA" id="ARBA00005037"/>
    </source>
</evidence>
<reference evidence="12 13" key="1">
    <citation type="submission" date="2015-07" db="EMBL/GenBank/DDBJ databases">
        <title>The genome of Habropoda laboriosa.</title>
        <authorList>
            <person name="Pan H."/>
            <person name="Kapheim K."/>
        </authorList>
    </citation>
    <scope>NUCLEOTIDE SEQUENCE [LARGE SCALE GENOMIC DNA]</scope>
    <source>
        <strain evidence="12">0110345459</strain>
    </source>
</reference>
<dbReference type="OrthoDB" id="303614at2759"/>
<name>A0A0L7R6Y2_9HYME</name>
<dbReference type="PIRSF" id="PIRSF000190">
    <property type="entry name" value="Pyd_amn-ph_oxd"/>
    <property type="match status" value="1"/>
</dbReference>
<evidence type="ECO:0000256" key="2">
    <source>
        <dbReference type="ARBA" id="ARBA00003691"/>
    </source>
</evidence>
<keyword evidence="13" id="KW-1185">Reference proteome</keyword>
<evidence type="ECO:0000256" key="1">
    <source>
        <dbReference type="ARBA" id="ARBA00001917"/>
    </source>
</evidence>
<dbReference type="InterPro" id="IPR011576">
    <property type="entry name" value="Pyridox_Oxase_N"/>
</dbReference>
<sequence>MLRLVRSARCIIKSIPLWDTWSAKGSKETSALSDLARIEEEAAGDHPVELFRTWRAEAERYNAQVVDACCLATTSKDNKVSARNLILREFDNDGFVIVTDCRSRKVDDVENVPHAAMCYLWCYVNEQGHRIVRQVRVEGTVKRLEREGFQHLYDREPLYCKIRSHLCDQGREVDWNEMKERHDEILDSVRRNRIDLPMPAHFVGYKLYPTMMEFYFARDYLIGDRLLYRKNTSNDSWEHRRIAA</sequence>
<evidence type="ECO:0000259" key="10">
    <source>
        <dbReference type="Pfam" id="PF01243"/>
    </source>
</evidence>
<comment type="cofactor">
    <cofactor evidence="1">
        <name>FMN</name>
        <dbReference type="ChEBI" id="CHEBI:58210"/>
    </cofactor>
</comment>
<dbReference type="GO" id="GO:0010181">
    <property type="term" value="F:FMN binding"/>
    <property type="evidence" value="ECO:0007669"/>
    <property type="project" value="InterPro"/>
</dbReference>
<evidence type="ECO:0000313" key="12">
    <source>
        <dbReference type="EMBL" id="KOC66589.1"/>
    </source>
</evidence>
<gene>
    <name evidence="12" type="ORF">WH47_08982</name>
</gene>
<comment type="function">
    <text evidence="2">Catalyzes the oxidation of either pyridoxine 5'-phosphate (PNP) or pyridoxamine 5'-phosphate (PMP) into pyridoxal 5'-phosphate (PLP).</text>
</comment>